<feature type="chain" id="PRO_5032999487" evidence="2">
    <location>
        <begin position="24"/>
        <end position="155"/>
    </location>
</feature>
<dbReference type="InterPro" id="IPR007055">
    <property type="entry name" value="BON_dom"/>
</dbReference>
<dbReference type="Gene3D" id="3.30.1340.30">
    <property type="match status" value="1"/>
</dbReference>
<dbReference type="EMBL" id="JABBFX010000001">
    <property type="protein sequence ID" value="NML43810.1"/>
    <property type="molecule type" value="Genomic_DNA"/>
</dbReference>
<proteinExistence type="predicted"/>
<evidence type="ECO:0000256" key="2">
    <source>
        <dbReference type="SAM" id="SignalP"/>
    </source>
</evidence>
<dbReference type="Pfam" id="PF04972">
    <property type="entry name" value="BON"/>
    <property type="match status" value="1"/>
</dbReference>
<protein>
    <submittedName>
        <fullName evidence="4">BON domain-containing protein</fullName>
    </submittedName>
</protein>
<reference evidence="4 5" key="1">
    <citation type="submission" date="2020-04" db="EMBL/GenBank/DDBJ databases">
        <title>Ramlibacter sp. G-1-2-2 isolated from soil.</title>
        <authorList>
            <person name="Dahal R.H."/>
        </authorList>
    </citation>
    <scope>NUCLEOTIDE SEQUENCE [LARGE SCALE GENOMIC DNA]</scope>
    <source>
        <strain evidence="4 5">G-1-2-2</strain>
    </source>
</reference>
<dbReference type="AlphaFoldDB" id="A0A848H3N3"/>
<feature type="region of interest" description="Disordered" evidence="1">
    <location>
        <begin position="30"/>
        <end position="53"/>
    </location>
</feature>
<dbReference type="PANTHER" id="PTHR34606">
    <property type="entry name" value="BON DOMAIN-CONTAINING PROTEIN"/>
    <property type="match status" value="1"/>
</dbReference>
<keyword evidence="5" id="KW-1185">Reference proteome</keyword>
<dbReference type="Proteomes" id="UP000541185">
    <property type="component" value="Unassembled WGS sequence"/>
</dbReference>
<gene>
    <name evidence="4" type="ORF">HHL11_08625</name>
</gene>
<organism evidence="4 5">
    <name type="scientific">Ramlibacter agri</name>
    <dbReference type="NCBI Taxonomy" id="2728837"/>
    <lineage>
        <taxon>Bacteria</taxon>
        <taxon>Pseudomonadati</taxon>
        <taxon>Pseudomonadota</taxon>
        <taxon>Betaproteobacteria</taxon>
        <taxon>Burkholderiales</taxon>
        <taxon>Comamonadaceae</taxon>
        <taxon>Ramlibacter</taxon>
    </lineage>
</organism>
<dbReference type="RefSeq" id="WP_169417994.1">
    <property type="nucleotide sequence ID" value="NZ_JABBFX010000001.1"/>
</dbReference>
<evidence type="ECO:0000259" key="3">
    <source>
        <dbReference type="PROSITE" id="PS50914"/>
    </source>
</evidence>
<accession>A0A848H3N3</accession>
<dbReference type="PANTHER" id="PTHR34606:SF15">
    <property type="entry name" value="BON DOMAIN-CONTAINING PROTEIN"/>
    <property type="match status" value="1"/>
</dbReference>
<feature type="signal peptide" evidence="2">
    <location>
        <begin position="1"/>
        <end position="23"/>
    </location>
</feature>
<dbReference type="PROSITE" id="PS50914">
    <property type="entry name" value="BON"/>
    <property type="match status" value="1"/>
</dbReference>
<evidence type="ECO:0000313" key="5">
    <source>
        <dbReference type="Proteomes" id="UP000541185"/>
    </source>
</evidence>
<dbReference type="PROSITE" id="PS51257">
    <property type="entry name" value="PROKAR_LIPOPROTEIN"/>
    <property type="match status" value="1"/>
</dbReference>
<name>A0A848H3N3_9BURK</name>
<keyword evidence="2" id="KW-0732">Signal</keyword>
<evidence type="ECO:0000313" key="4">
    <source>
        <dbReference type="EMBL" id="NML43810.1"/>
    </source>
</evidence>
<sequence>MRKKMSWKRAALPAALAMCAWLAACGDRVDNTETPEPPQASVEINRQGEQGAKPVTEAVGVMHDTNTMGAGPALALAPASAPGAMDQEDTRIASDVKTALAADPDFSSMKIDVFSDEGMITLRGRAPDPGARERARDIARTVRDVKSVDNQLTLG</sequence>
<evidence type="ECO:0000256" key="1">
    <source>
        <dbReference type="SAM" id="MobiDB-lite"/>
    </source>
</evidence>
<dbReference type="InterPro" id="IPR051686">
    <property type="entry name" value="Lipoprotein_DolP"/>
</dbReference>
<feature type="domain" description="BON" evidence="3">
    <location>
        <begin position="88"/>
        <end position="155"/>
    </location>
</feature>
<comment type="caution">
    <text evidence="4">The sequence shown here is derived from an EMBL/GenBank/DDBJ whole genome shotgun (WGS) entry which is preliminary data.</text>
</comment>